<evidence type="ECO:0000313" key="8">
    <source>
        <dbReference type="EMBL" id="XDJ26788.1"/>
    </source>
</evidence>
<protein>
    <recommendedName>
        <fullName evidence="4">Protein TIFY</fullName>
    </recommendedName>
    <alternativeName>
        <fullName evidence="4">Jasmonate ZIM domain-containing protein</fullName>
    </alternativeName>
</protein>
<dbReference type="Pfam" id="PF06200">
    <property type="entry name" value="tify"/>
    <property type="match status" value="1"/>
</dbReference>
<keyword evidence="6" id="KW-0732">Signal</keyword>
<name>A0AB39CFG0_9LILI</name>
<dbReference type="PANTHER" id="PTHR33077">
    <property type="entry name" value="PROTEIN TIFY 4A-RELATED-RELATED"/>
    <property type="match status" value="1"/>
</dbReference>
<accession>A0AB39CFG0</accession>
<evidence type="ECO:0000256" key="4">
    <source>
        <dbReference type="RuleBase" id="RU369065"/>
    </source>
</evidence>
<dbReference type="GO" id="GO:0005634">
    <property type="term" value="C:nucleus"/>
    <property type="evidence" value="ECO:0007669"/>
    <property type="project" value="UniProtKB-SubCell"/>
</dbReference>
<comment type="function">
    <text evidence="4">Repressor of jasmonate responses.</text>
</comment>
<dbReference type="InterPro" id="IPR040390">
    <property type="entry name" value="TIFY/JAZ"/>
</dbReference>
<reference evidence="8" key="1">
    <citation type="submission" date="2024-07" db="EMBL/GenBank/DDBJ databases">
        <authorList>
            <person name="Qianqian F."/>
            <person name="Xue P."/>
        </authorList>
    </citation>
    <scope>NUCLEOTIDE SEQUENCE</scope>
    <source>
        <tissue evidence="8">Anther</tissue>
    </source>
</reference>
<comment type="domain">
    <text evidence="4">The jas domain is required for interaction with COI1.</text>
</comment>
<evidence type="ECO:0000256" key="3">
    <source>
        <dbReference type="ARBA" id="ARBA00022843"/>
    </source>
</evidence>
<evidence type="ECO:0000259" key="7">
    <source>
        <dbReference type="PROSITE" id="PS51320"/>
    </source>
</evidence>
<dbReference type="Pfam" id="PF09425">
    <property type="entry name" value="Jas_motif"/>
    <property type="match status" value="1"/>
</dbReference>
<keyword evidence="3" id="KW-0832">Ubl conjugation</keyword>
<feature type="chain" id="PRO_5044215852" description="Protein TIFY" evidence="6">
    <location>
        <begin position="38"/>
        <end position="172"/>
    </location>
</feature>
<keyword evidence="2 4" id="KW-1184">Jasmonic acid signaling pathway</keyword>
<dbReference type="SMART" id="SM00979">
    <property type="entry name" value="TIFY"/>
    <property type="match status" value="1"/>
</dbReference>
<dbReference type="PANTHER" id="PTHR33077:SF90">
    <property type="entry name" value="PROTEIN TIFY 7"/>
    <property type="match status" value="1"/>
</dbReference>
<dbReference type="EMBL" id="PQ058144">
    <property type="protein sequence ID" value="XDJ26788.1"/>
    <property type="molecule type" value="mRNA"/>
</dbReference>
<comment type="similarity">
    <text evidence="1 4">Belongs to the TIFY/JAZ family.</text>
</comment>
<gene>
    <name evidence="8" type="primary">JAZ4</name>
</gene>
<evidence type="ECO:0000256" key="5">
    <source>
        <dbReference type="SAM" id="MobiDB-lite"/>
    </source>
</evidence>
<dbReference type="GO" id="GO:0031347">
    <property type="term" value="P:regulation of defense response"/>
    <property type="evidence" value="ECO:0007669"/>
    <property type="project" value="UniProtKB-UniRule"/>
</dbReference>
<proteinExistence type="evidence at transcript level"/>
<feature type="domain" description="Tify" evidence="7">
    <location>
        <begin position="62"/>
        <end position="97"/>
    </location>
</feature>
<feature type="region of interest" description="Disordered" evidence="5">
    <location>
        <begin position="152"/>
        <end position="172"/>
    </location>
</feature>
<dbReference type="GO" id="GO:0009611">
    <property type="term" value="P:response to wounding"/>
    <property type="evidence" value="ECO:0007669"/>
    <property type="project" value="UniProtKB-UniRule"/>
</dbReference>
<evidence type="ECO:0000256" key="2">
    <source>
        <dbReference type="ARBA" id="ARBA00022819"/>
    </source>
</evidence>
<feature type="signal peptide" evidence="6">
    <location>
        <begin position="1"/>
        <end position="37"/>
    </location>
</feature>
<comment type="subcellular location">
    <subcellularLocation>
        <location evidence="4">Nucleus</location>
    </subcellularLocation>
</comment>
<sequence length="172" mass="18863">MWCSLFPTRTNAIIPVPCPLAALCLCSFFNLMQPTMGTDAASSGSVVDTEFDSFTPMDVNKQLHTTAQLTIFYNDSLNVYDDVPLDKAQAVMLLASEGLNTSSSAVYQKSVAQTTDALCSVTKLFNTEAAIQARKESLARFLEYRKERITSPTPYTRTKNQAGDSPSTKLQL</sequence>
<evidence type="ECO:0000256" key="1">
    <source>
        <dbReference type="ARBA" id="ARBA00008614"/>
    </source>
</evidence>
<evidence type="ECO:0000256" key="6">
    <source>
        <dbReference type="SAM" id="SignalP"/>
    </source>
</evidence>
<dbReference type="InterPro" id="IPR018467">
    <property type="entry name" value="CCT_CS"/>
</dbReference>
<dbReference type="AlphaFoldDB" id="A0AB39CFG0"/>
<organism evidence="8">
    <name type="scientific">Lilium hybrid cultivar</name>
    <dbReference type="NCBI Taxonomy" id="156531"/>
    <lineage>
        <taxon>Eukaryota</taxon>
        <taxon>Viridiplantae</taxon>
        <taxon>Streptophyta</taxon>
        <taxon>Embryophyta</taxon>
        <taxon>Tracheophyta</taxon>
        <taxon>Spermatophyta</taxon>
        <taxon>Magnoliopsida</taxon>
        <taxon>Liliopsida</taxon>
        <taxon>Liliales</taxon>
        <taxon>Liliaceae</taxon>
        <taxon>Lilium</taxon>
    </lineage>
</organism>
<dbReference type="InterPro" id="IPR010399">
    <property type="entry name" value="Tify_dom"/>
</dbReference>
<keyword evidence="4" id="KW-0539">Nucleus</keyword>
<dbReference type="GO" id="GO:2000022">
    <property type="term" value="P:regulation of jasmonic acid mediated signaling pathway"/>
    <property type="evidence" value="ECO:0007669"/>
    <property type="project" value="UniProtKB-UniRule"/>
</dbReference>
<dbReference type="PROSITE" id="PS51320">
    <property type="entry name" value="TIFY"/>
    <property type="match status" value="1"/>
</dbReference>